<evidence type="ECO:0000256" key="1">
    <source>
        <dbReference type="ARBA" id="ARBA00004496"/>
    </source>
</evidence>
<dbReference type="SUPFAM" id="SSF46589">
    <property type="entry name" value="tRNA-binding arm"/>
    <property type="match status" value="1"/>
</dbReference>
<feature type="compositionally biased region" description="Basic and acidic residues" evidence="13">
    <location>
        <begin position="527"/>
        <end position="544"/>
    </location>
</feature>
<dbReference type="GeneID" id="136806983"/>
<evidence type="ECO:0000256" key="7">
    <source>
        <dbReference type="ARBA" id="ARBA00022840"/>
    </source>
</evidence>
<dbReference type="RefSeq" id="XP_066919659.1">
    <property type="nucleotide sequence ID" value="XM_067063558.1"/>
</dbReference>
<sequence length="544" mass="62242">MLTKNLGVLHQLHQITQRSLNFLRYNQTRNLQRSTISMVLDLELFRADKGGCPDKIKENQSKRFKDVKLVDTVIECDGKWRKLRFQADNWNKLINLCSKTIGKKMKNKEPVGDSDAIPDTLTTAEQLQEIKPETLEQLTVRQIKKLRTMIDDNMKKCVAERVECEKVRHSNLFEVGNWLHESVVVSKDEAENEIVRTWGDVSQRKKYSHFDLLVMIDGVDYERGASVSGNRGYFLKGAGVLLQQALKNLAVQILLKKGFTPLYTPFFMKKEVMQEVAQLSQFDDELYKVIGKGSEKEDDKSVSENYLIATSEQPIAAYHRGEWMDTAELPKKYAGVSTCFRQEVGSHGRDTRGIFRVHQFEKIEQFVICSPHDNQSWELLDEMVNNAEEFYQALNIPYQIVGIVSGALNNAAAKKLDLEAWFPGSGAFRELCSCSNCTDYQSRRLLVRYGQTKKMNDKAEFCHMLNATMCATTRVICCILENNQTEDGIVVPALLRPFMGNMDFIKFVKPAPIDEQAKPSNKKKGNKNKDKETVTDKMQKMDVK</sequence>
<organism evidence="15 16">
    <name type="scientific">Clytia hemisphaerica</name>
    <dbReference type="NCBI Taxonomy" id="252671"/>
    <lineage>
        <taxon>Eukaryota</taxon>
        <taxon>Metazoa</taxon>
        <taxon>Cnidaria</taxon>
        <taxon>Hydrozoa</taxon>
        <taxon>Hydroidolina</taxon>
        <taxon>Leptothecata</taxon>
        <taxon>Obeliida</taxon>
        <taxon>Clytiidae</taxon>
        <taxon>Clytia</taxon>
    </lineage>
</organism>
<keyword evidence="16" id="KW-1185">Reference proteome</keyword>
<comment type="similarity">
    <text evidence="2">Belongs to the class-II aminoacyl-tRNA synthetase family. Type-1 seryl-tRNA synthetase subfamily.</text>
</comment>
<keyword evidence="5" id="KW-0436">Ligase</keyword>
<dbReference type="GO" id="GO:0004828">
    <property type="term" value="F:serine-tRNA ligase activity"/>
    <property type="evidence" value="ECO:0007669"/>
    <property type="project" value="UniProtKB-EC"/>
</dbReference>
<evidence type="ECO:0000256" key="8">
    <source>
        <dbReference type="ARBA" id="ARBA00022917"/>
    </source>
</evidence>
<dbReference type="Gene3D" id="3.30.930.10">
    <property type="entry name" value="Bira Bifunctional Protein, Domain 2"/>
    <property type="match status" value="1"/>
</dbReference>
<dbReference type="InterPro" id="IPR002317">
    <property type="entry name" value="Ser-tRNA-ligase_type_1"/>
</dbReference>
<feature type="region of interest" description="Disordered" evidence="13">
    <location>
        <begin position="515"/>
        <end position="544"/>
    </location>
</feature>
<dbReference type="InterPro" id="IPR010978">
    <property type="entry name" value="tRNA-bd_arm"/>
</dbReference>
<dbReference type="SUPFAM" id="SSF55681">
    <property type="entry name" value="Class II aaRS and biotin synthetases"/>
    <property type="match status" value="1"/>
</dbReference>
<dbReference type="Pfam" id="PF00587">
    <property type="entry name" value="tRNA-synt_2b"/>
    <property type="match status" value="1"/>
</dbReference>
<dbReference type="GO" id="GO:0005524">
    <property type="term" value="F:ATP binding"/>
    <property type="evidence" value="ECO:0007669"/>
    <property type="project" value="UniProtKB-KW"/>
</dbReference>
<comment type="catalytic activity">
    <reaction evidence="11">
        <text>tRNA(Sec) + L-serine + ATP = L-seryl-tRNA(Sec) + AMP + diphosphate + H(+)</text>
        <dbReference type="Rhea" id="RHEA:42580"/>
        <dbReference type="Rhea" id="RHEA-COMP:9742"/>
        <dbReference type="Rhea" id="RHEA-COMP:10128"/>
        <dbReference type="ChEBI" id="CHEBI:15378"/>
        <dbReference type="ChEBI" id="CHEBI:30616"/>
        <dbReference type="ChEBI" id="CHEBI:33019"/>
        <dbReference type="ChEBI" id="CHEBI:33384"/>
        <dbReference type="ChEBI" id="CHEBI:78442"/>
        <dbReference type="ChEBI" id="CHEBI:78533"/>
        <dbReference type="ChEBI" id="CHEBI:456215"/>
        <dbReference type="EC" id="6.1.1.11"/>
    </reaction>
</comment>
<evidence type="ECO:0000256" key="6">
    <source>
        <dbReference type="ARBA" id="ARBA00022741"/>
    </source>
</evidence>
<dbReference type="PANTHER" id="PTHR11778">
    <property type="entry name" value="SERYL-TRNA SYNTHETASE"/>
    <property type="match status" value="1"/>
</dbReference>
<dbReference type="NCBIfam" id="TIGR00414">
    <property type="entry name" value="serS"/>
    <property type="match status" value="1"/>
</dbReference>
<keyword evidence="8" id="KW-0648">Protein biosynthesis</keyword>
<evidence type="ECO:0000256" key="2">
    <source>
        <dbReference type="ARBA" id="ARBA00010728"/>
    </source>
</evidence>
<dbReference type="OrthoDB" id="10264585at2759"/>
<dbReference type="InterPro" id="IPR002314">
    <property type="entry name" value="aa-tRNA-synt_IIb"/>
</dbReference>
<dbReference type="AlphaFoldDB" id="A0A7M5V739"/>
<accession>A0A7M5V739</accession>
<evidence type="ECO:0000313" key="15">
    <source>
        <dbReference type="EnsemblMetazoa" id="CLYHEMP012587.1"/>
    </source>
</evidence>
<dbReference type="EC" id="6.1.1.11" evidence="3"/>
<dbReference type="PROSITE" id="PS50862">
    <property type="entry name" value="AA_TRNA_LIGASE_II"/>
    <property type="match status" value="1"/>
</dbReference>
<evidence type="ECO:0000256" key="10">
    <source>
        <dbReference type="ARBA" id="ARBA00031113"/>
    </source>
</evidence>
<evidence type="ECO:0000256" key="11">
    <source>
        <dbReference type="ARBA" id="ARBA00047929"/>
    </source>
</evidence>
<evidence type="ECO:0000256" key="12">
    <source>
        <dbReference type="ARBA" id="ARBA00048823"/>
    </source>
</evidence>
<keyword evidence="7" id="KW-0067">ATP-binding</keyword>
<keyword evidence="6" id="KW-0547">Nucleotide-binding</keyword>
<reference evidence="15" key="1">
    <citation type="submission" date="2021-01" db="UniProtKB">
        <authorList>
            <consortium name="EnsemblMetazoa"/>
        </authorList>
    </citation>
    <scope>IDENTIFICATION</scope>
</reference>
<evidence type="ECO:0000256" key="3">
    <source>
        <dbReference type="ARBA" id="ARBA00012840"/>
    </source>
</evidence>
<evidence type="ECO:0000313" key="16">
    <source>
        <dbReference type="Proteomes" id="UP000594262"/>
    </source>
</evidence>
<dbReference type="PRINTS" id="PR00981">
    <property type="entry name" value="TRNASYNTHSER"/>
</dbReference>
<dbReference type="InterPro" id="IPR042103">
    <property type="entry name" value="SerRS_1_N_sf"/>
</dbReference>
<proteinExistence type="inferred from homology"/>
<dbReference type="FunFam" id="3.30.930.10:FF:000027">
    <property type="entry name" value="Serine--tRNA ligase, cytoplasmic"/>
    <property type="match status" value="1"/>
</dbReference>
<dbReference type="Gene3D" id="1.10.287.40">
    <property type="entry name" value="Serine-tRNA synthetase, tRNA binding domain"/>
    <property type="match status" value="1"/>
</dbReference>
<dbReference type="InterPro" id="IPR015866">
    <property type="entry name" value="Ser-tRNA-synth_1_N"/>
</dbReference>
<feature type="domain" description="Aminoacyl-transfer RNA synthetases class-II family profile" evidence="14">
    <location>
        <begin position="235"/>
        <end position="492"/>
    </location>
</feature>
<dbReference type="Pfam" id="PF02403">
    <property type="entry name" value="Seryl_tRNA_N"/>
    <property type="match status" value="1"/>
</dbReference>
<name>A0A7M5V739_9CNID</name>
<dbReference type="GO" id="GO:0006434">
    <property type="term" value="P:seryl-tRNA aminoacylation"/>
    <property type="evidence" value="ECO:0007669"/>
    <property type="project" value="InterPro"/>
</dbReference>
<dbReference type="InterPro" id="IPR045864">
    <property type="entry name" value="aa-tRNA-synth_II/BPL/LPL"/>
</dbReference>
<protein>
    <recommendedName>
        <fullName evidence="3">serine--tRNA ligase</fullName>
        <ecNumber evidence="3">6.1.1.11</ecNumber>
    </recommendedName>
    <alternativeName>
        <fullName evidence="10">Seryl-tRNA synthetase</fullName>
    </alternativeName>
</protein>
<dbReference type="InterPro" id="IPR033729">
    <property type="entry name" value="SerRS_core"/>
</dbReference>
<dbReference type="CDD" id="cd00770">
    <property type="entry name" value="SerRS_core"/>
    <property type="match status" value="1"/>
</dbReference>
<keyword evidence="9" id="KW-0030">Aminoacyl-tRNA synthetase</keyword>
<comment type="subcellular location">
    <subcellularLocation>
        <location evidence="1">Cytoplasm</location>
    </subcellularLocation>
</comment>
<dbReference type="EnsemblMetazoa" id="CLYHEMT012587.1">
    <property type="protein sequence ID" value="CLYHEMP012587.1"/>
    <property type="gene ID" value="CLYHEMG012587"/>
</dbReference>
<evidence type="ECO:0000256" key="13">
    <source>
        <dbReference type="SAM" id="MobiDB-lite"/>
    </source>
</evidence>
<dbReference type="FunFam" id="1.10.287.40:FF:000002">
    <property type="entry name" value="Serine--tRNA ligase, cytoplasmic"/>
    <property type="match status" value="1"/>
</dbReference>
<dbReference type="InterPro" id="IPR006195">
    <property type="entry name" value="aa-tRNA-synth_II"/>
</dbReference>
<evidence type="ECO:0000259" key="14">
    <source>
        <dbReference type="PROSITE" id="PS50862"/>
    </source>
</evidence>
<keyword evidence="4" id="KW-0963">Cytoplasm</keyword>
<dbReference type="GO" id="GO:0005737">
    <property type="term" value="C:cytoplasm"/>
    <property type="evidence" value="ECO:0007669"/>
    <property type="project" value="UniProtKB-SubCell"/>
</dbReference>
<evidence type="ECO:0000256" key="4">
    <source>
        <dbReference type="ARBA" id="ARBA00022490"/>
    </source>
</evidence>
<evidence type="ECO:0000256" key="9">
    <source>
        <dbReference type="ARBA" id="ARBA00023146"/>
    </source>
</evidence>
<comment type="catalytic activity">
    <reaction evidence="12">
        <text>tRNA(Ser) + L-serine + ATP = L-seryl-tRNA(Ser) + AMP + diphosphate + H(+)</text>
        <dbReference type="Rhea" id="RHEA:12292"/>
        <dbReference type="Rhea" id="RHEA-COMP:9669"/>
        <dbReference type="Rhea" id="RHEA-COMP:9703"/>
        <dbReference type="ChEBI" id="CHEBI:15378"/>
        <dbReference type="ChEBI" id="CHEBI:30616"/>
        <dbReference type="ChEBI" id="CHEBI:33019"/>
        <dbReference type="ChEBI" id="CHEBI:33384"/>
        <dbReference type="ChEBI" id="CHEBI:78442"/>
        <dbReference type="ChEBI" id="CHEBI:78533"/>
        <dbReference type="ChEBI" id="CHEBI:456215"/>
        <dbReference type="EC" id="6.1.1.11"/>
    </reaction>
</comment>
<dbReference type="Proteomes" id="UP000594262">
    <property type="component" value="Unplaced"/>
</dbReference>
<evidence type="ECO:0000256" key="5">
    <source>
        <dbReference type="ARBA" id="ARBA00022598"/>
    </source>
</evidence>